<name>A0ABP7H002_9FLAO</name>
<organism evidence="1 2">
    <name type="scientific">Corallibacter vietnamensis</name>
    <dbReference type="NCBI Taxonomy" id="904130"/>
    <lineage>
        <taxon>Bacteria</taxon>
        <taxon>Pseudomonadati</taxon>
        <taxon>Bacteroidota</taxon>
        <taxon>Flavobacteriia</taxon>
        <taxon>Flavobacteriales</taxon>
        <taxon>Flavobacteriaceae</taxon>
        <taxon>Corallibacter</taxon>
    </lineage>
</organism>
<accession>A0ABP7H002</accession>
<sequence>MQEHLKTNILNFKWPSSTPTIYLSLEDIEESHPIHWSKFSKQIKEAFPDTDLSKVEHIYTTFTQEIPNAPSIKNRLDKS</sequence>
<dbReference type="EMBL" id="BAABBI010000001">
    <property type="protein sequence ID" value="GAA3777907.1"/>
    <property type="molecule type" value="Genomic_DNA"/>
</dbReference>
<dbReference type="Proteomes" id="UP001501456">
    <property type="component" value="Unassembled WGS sequence"/>
</dbReference>
<reference evidence="2" key="1">
    <citation type="journal article" date="2019" name="Int. J. Syst. Evol. Microbiol.">
        <title>The Global Catalogue of Microorganisms (GCM) 10K type strain sequencing project: providing services to taxonomists for standard genome sequencing and annotation.</title>
        <authorList>
            <consortium name="The Broad Institute Genomics Platform"/>
            <consortium name="The Broad Institute Genome Sequencing Center for Infectious Disease"/>
            <person name="Wu L."/>
            <person name="Ma J."/>
        </authorList>
    </citation>
    <scope>NUCLEOTIDE SEQUENCE [LARGE SCALE GENOMIC DNA]</scope>
    <source>
        <strain evidence="2">JCM 17525</strain>
    </source>
</reference>
<proteinExistence type="predicted"/>
<keyword evidence="2" id="KW-1185">Reference proteome</keyword>
<protein>
    <submittedName>
        <fullName evidence="1">Uncharacterized protein</fullName>
    </submittedName>
</protein>
<evidence type="ECO:0000313" key="1">
    <source>
        <dbReference type="EMBL" id="GAA3777907.1"/>
    </source>
</evidence>
<comment type="caution">
    <text evidence="1">The sequence shown here is derived from an EMBL/GenBank/DDBJ whole genome shotgun (WGS) entry which is preliminary data.</text>
</comment>
<evidence type="ECO:0000313" key="2">
    <source>
        <dbReference type="Proteomes" id="UP001501456"/>
    </source>
</evidence>
<dbReference type="RefSeq" id="WP_344727282.1">
    <property type="nucleotide sequence ID" value="NZ_BAABBI010000001.1"/>
</dbReference>
<gene>
    <name evidence="1" type="ORF">GCM10022271_07690</name>
</gene>